<keyword evidence="3" id="KW-1185">Reference proteome</keyword>
<evidence type="ECO:0000313" key="2">
    <source>
        <dbReference type="EMBL" id="KAJ3131846.1"/>
    </source>
</evidence>
<organism evidence="2 3">
    <name type="scientific">Physocladia obscura</name>
    <dbReference type="NCBI Taxonomy" id="109957"/>
    <lineage>
        <taxon>Eukaryota</taxon>
        <taxon>Fungi</taxon>
        <taxon>Fungi incertae sedis</taxon>
        <taxon>Chytridiomycota</taxon>
        <taxon>Chytridiomycota incertae sedis</taxon>
        <taxon>Chytridiomycetes</taxon>
        <taxon>Chytridiales</taxon>
        <taxon>Chytriomycetaceae</taxon>
        <taxon>Physocladia</taxon>
    </lineage>
</organism>
<comment type="caution">
    <text evidence="2">The sequence shown here is derived from an EMBL/GenBank/DDBJ whole genome shotgun (WGS) entry which is preliminary data.</text>
</comment>
<reference evidence="2" key="1">
    <citation type="submission" date="2020-05" db="EMBL/GenBank/DDBJ databases">
        <title>Phylogenomic resolution of chytrid fungi.</title>
        <authorList>
            <person name="Stajich J.E."/>
            <person name="Amses K."/>
            <person name="Simmons R."/>
            <person name="Seto K."/>
            <person name="Myers J."/>
            <person name="Bonds A."/>
            <person name="Quandt C.A."/>
            <person name="Barry K."/>
            <person name="Liu P."/>
            <person name="Grigoriev I."/>
            <person name="Longcore J.E."/>
            <person name="James T.Y."/>
        </authorList>
    </citation>
    <scope>NUCLEOTIDE SEQUENCE</scope>
    <source>
        <strain evidence="2">JEL0513</strain>
    </source>
</reference>
<feature type="compositionally biased region" description="Basic residues" evidence="1">
    <location>
        <begin position="42"/>
        <end position="53"/>
    </location>
</feature>
<dbReference type="AlphaFoldDB" id="A0AAD5XGA8"/>
<evidence type="ECO:0000313" key="3">
    <source>
        <dbReference type="Proteomes" id="UP001211907"/>
    </source>
</evidence>
<accession>A0AAD5XGA8</accession>
<sequence length="457" mass="52179">MQTHTTQTLLNKLAAAGSIAEIATHILNRHIQPSEDNLNSQHKSKPLSPKKRSRDSQQQHEEQQSYAENALNSIAIDITSSSIQNESDSDNVSICSDKALSIQPQPLILTNNDIWAWQYAKECESMTGKSDSELETAIALMWEPNREWYGIHAWWTWDQYTNPGAVFTINDSSFDRPTKFVKVNDCSNQLGMKNDEFEFEAAVSESIINDDSNKLDIAAPFEHIELLAGKEFTITELFEPEEPKSSNLNKNRRRNKSKTDSDILIGMEVERDVIYDESELTQEEIEIQRWSIAWKAKRVAEIAEEQAQEKSAVESSRKLVREQLAKAHHEQSYAYKTVVYPSLYGEEKTELIITLEAEMQKKFEECGGAGNVQHLVPIGEEHEYYHQKPKFLAISSTSMVAPQHSMNSASFKNKVADEFEEEGEMKEGEEDGEIEELEMFENENSTRILWPVLPIRP</sequence>
<evidence type="ECO:0000256" key="1">
    <source>
        <dbReference type="SAM" id="MobiDB-lite"/>
    </source>
</evidence>
<name>A0AAD5XGA8_9FUNG</name>
<dbReference type="Proteomes" id="UP001211907">
    <property type="component" value="Unassembled WGS sequence"/>
</dbReference>
<dbReference type="EMBL" id="JADGJH010000276">
    <property type="protein sequence ID" value="KAJ3131846.1"/>
    <property type="molecule type" value="Genomic_DNA"/>
</dbReference>
<protein>
    <submittedName>
        <fullName evidence="2">Uncharacterized protein</fullName>
    </submittedName>
</protein>
<proteinExistence type="predicted"/>
<gene>
    <name evidence="2" type="ORF">HK100_005939</name>
</gene>
<feature type="region of interest" description="Disordered" evidence="1">
    <location>
        <begin position="32"/>
        <end position="65"/>
    </location>
</feature>
<feature type="compositionally biased region" description="Basic and acidic residues" evidence="1">
    <location>
        <begin position="54"/>
        <end position="63"/>
    </location>
</feature>